<evidence type="ECO:0000313" key="2">
    <source>
        <dbReference type="EMBL" id="MEZ0493420.1"/>
    </source>
</evidence>
<dbReference type="Proteomes" id="UP001566476">
    <property type="component" value="Unassembled WGS sequence"/>
</dbReference>
<gene>
    <name evidence="2" type="ORF">AB2L28_14365</name>
</gene>
<proteinExistence type="predicted"/>
<dbReference type="EMBL" id="JBGGTQ010000006">
    <property type="protein sequence ID" value="MEZ0493420.1"/>
    <property type="molecule type" value="Genomic_DNA"/>
</dbReference>
<sequence>MTHTTLGGRWIHDGCHDPVSVDSLLSTVVTGGREADLYAATEQGLVLEPATTRVRGSGSSVSGLVSTAPVVDHDGTTTTIDAGVRIVLPRVVVTIAAAGNGPALSSRAMTATSPSARDDRAVRVRRRECEPGPLRPGSPPARSITSE</sequence>
<keyword evidence="3" id="KW-1185">Reference proteome</keyword>
<protein>
    <submittedName>
        <fullName evidence="2">Uncharacterized protein</fullName>
    </submittedName>
</protein>
<organism evidence="2 3">
    <name type="scientific">Kineococcus mangrovi</name>
    <dbReference type="NCBI Taxonomy" id="1660183"/>
    <lineage>
        <taxon>Bacteria</taxon>
        <taxon>Bacillati</taxon>
        <taxon>Actinomycetota</taxon>
        <taxon>Actinomycetes</taxon>
        <taxon>Kineosporiales</taxon>
        <taxon>Kineosporiaceae</taxon>
        <taxon>Kineococcus</taxon>
    </lineage>
</organism>
<evidence type="ECO:0000256" key="1">
    <source>
        <dbReference type="SAM" id="MobiDB-lite"/>
    </source>
</evidence>
<feature type="compositionally biased region" description="Basic and acidic residues" evidence="1">
    <location>
        <begin position="116"/>
        <end position="130"/>
    </location>
</feature>
<reference evidence="2 3" key="1">
    <citation type="submission" date="2024-07" db="EMBL/GenBank/DDBJ databases">
        <authorList>
            <person name="Thanompreechachai J."/>
            <person name="Duangmal K."/>
        </authorList>
    </citation>
    <scope>NUCLEOTIDE SEQUENCE [LARGE SCALE GENOMIC DNA]</scope>
    <source>
        <strain evidence="2 3">TBRC 1896</strain>
    </source>
</reference>
<feature type="region of interest" description="Disordered" evidence="1">
    <location>
        <begin position="102"/>
        <end position="147"/>
    </location>
</feature>
<dbReference type="RefSeq" id="WP_370719664.1">
    <property type="nucleotide sequence ID" value="NZ_JBGGTQ010000006.1"/>
</dbReference>
<name>A0ABV4I5X9_9ACTN</name>
<accession>A0ABV4I5X9</accession>
<comment type="caution">
    <text evidence="2">The sequence shown here is derived from an EMBL/GenBank/DDBJ whole genome shotgun (WGS) entry which is preliminary data.</text>
</comment>
<evidence type="ECO:0000313" key="3">
    <source>
        <dbReference type="Proteomes" id="UP001566476"/>
    </source>
</evidence>